<dbReference type="Gene3D" id="1.25.40.20">
    <property type="entry name" value="Ankyrin repeat-containing domain"/>
    <property type="match status" value="1"/>
</dbReference>
<comment type="caution">
    <text evidence="1">The sequence shown here is derived from an EMBL/GenBank/DDBJ whole genome shotgun (WGS) entry which is preliminary data.</text>
</comment>
<proteinExistence type="predicted"/>
<dbReference type="InterPro" id="IPR036770">
    <property type="entry name" value="Ankyrin_rpt-contain_sf"/>
</dbReference>
<gene>
    <name evidence="1" type="ORF">NESM_000353200</name>
</gene>
<evidence type="ECO:0000313" key="2">
    <source>
        <dbReference type="Proteomes" id="UP001430356"/>
    </source>
</evidence>
<dbReference type="SMART" id="SM00248">
    <property type="entry name" value="ANK"/>
    <property type="match status" value="4"/>
</dbReference>
<evidence type="ECO:0000313" key="1">
    <source>
        <dbReference type="EMBL" id="KAK7194372.1"/>
    </source>
</evidence>
<keyword evidence="2" id="KW-1185">Reference proteome</keyword>
<reference evidence="1 2" key="1">
    <citation type="journal article" date="2021" name="MBio">
        <title>A New Model Trypanosomatid, Novymonas esmeraldas: Genomic Perception of Its 'Candidatus Pandoraea novymonadis' Endosymbiont.</title>
        <authorList>
            <person name="Zakharova A."/>
            <person name="Saura A."/>
            <person name="Butenko A."/>
            <person name="Podesvova L."/>
            <person name="Warmusova S."/>
            <person name="Kostygov A.Y."/>
            <person name="Nenarokova A."/>
            <person name="Lukes J."/>
            <person name="Opperdoes F.R."/>
            <person name="Yurchenko V."/>
        </authorList>
    </citation>
    <scope>NUCLEOTIDE SEQUENCE [LARGE SCALE GENOMIC DNA]</scope>
    <source>
        <strain evidence="1 2">E262AT.01</strain>
    </source>
</reference>
<organism evidence="1 2">
    <name type="scientific">Novymonas esmeraldas</name>
    <dbReference type="NCBI Taxonomy" id="1808958"/>
    <lineage>
        <taxon>Eukaryota</taxon>
        <taxon>Discoba</taxon>
        <taxon>Euglenozoa</taxon>
        <taxon>Kinetoplastea</taxon>
        <taxon>Metakinetoplastina</taxon>
        <taxon>Trypanosomatida</taxon>
        <taxon>Trypanosomatidae</taxon>
        <taxon>Novymonas</taxon>
    </lineage>
</organism>
<accession>A0AAW0EJX2</accession>
<protein>
    <submittedName>
        <fullName evidence="1">Uncharacterized protein</fullName>
    </submittedName>
</protein>
<dbReference type="SUPFAM" id="SSF48403">
    <property type="entry name" value="Ankyrin repeat"/>
    <property type="match status" value="1"/>
</dbReference>
<dbReference type="AlphaFoldDB" id="A0AAW0EJX2"/>
<sequence length="602" mass="65003">MRGALVTSRALRRLLPSTDSEALLRSVWEDHHSPASWPFARRGTAASVQGAVCESGGVPQHRCDEVGCGGAVARTPCVPAPSHPLPDCVNSGAGELAWSSTTREQAYFTLEAARAHPMISFPEILTLWDRHVAVDGAPGARNGSPDFCPAEAALLNGKLDDHVLATFAAMEGVPPSIDTAPMSVAHALRSDLWVEGSPAVPVDLSAALVPQLPMCYTLLHFSAELGNLAYVRALRESSPSGFSLKWFSTPVEGNARCPDDLDGAADALVSAAHAPWQPALRVPRYLFEWVAEHCPDHRGMFLAHLAAAHGHAPYLGFLVGLLGARTVLEEQRCASPASPLNTWGLQRYLPRLSAVECAVAFHQTAVLEWVEVEHPHALEEMSSHTLMNAMVAAAMHGDDLTDTFSFFRTRSMDPLSLLDGSSVRGVGGAELEAAGLVRVVFAAAEAGNVGVLRWFDECLGRTDVRLLRNRQGATVLHHCARGGKFAAMGTLLARCTAVSRGDAAPQHQGDTGSPSSYWAPLDPAHVDVEDREGRTPAMWCVMGGGNRAREVEVLEELRNAGSDWPVRLHNGLSLFTIASRYHSRHTRLMRYLQRHCRTAHHP</sequence>
<dbReference type="EMBL" id="JAECZO010000035">
    <property type="protein sequence ID" value="KAK7194372.1"/>
    <property type="molecule type" value="Genomic_DNA"/>
</dbReference>
<dbReference type="InterPro" id="IPR002110">
    <property type="entry name" value="Ankyrin_rpt"/>
</dbReference>
<name>A0AAW0EJX2_9TRYP</name>
<dbReference type="Proteomes" id="UP001430356">
    <property type="component" value="Unassembled WGS sequence"/>
</dbReference>